<accession>A0ABN6J1X0</accession>
<dbReference type="RefSeq" id="WP_224034602.1">
    <property type="nucleotide sequence ID" value="NZ_AP024849.1"/>
</dbReference>
<gene>
    <name evidence="2" type="ORF">psyc5s11_44010</name>
</gene>
<evidence type="ECO:0000313" key="2">
    <source>
        <dbReference type="EMBL" id="BCZ48334.1"/>
    </source>
</evidence>
<sequence>MKVFKKIIAWAILSIILQIGVLYVLDKVVFKHSSDFKSEKQDIKKDNTKDINATIPTDAEAINVSYDGKYLTYNENGNLCMRDTKIGTNTVVTKENEGNILYYKWLSDRDILIIAKKVEKNGESKIQLVTYNPKNSSETSVSENDICNYQKDMEVKKVSESTITGVYYVDIYKGGLKNTVYRIDINGTLTKISLQTNVLGNMQVIPHEDRLIYEDKLNGNFFVTSPNKQLKFNSNKKLTLLGIDRKDVIYIGELNGDKISSIIYGKVSEDTSTWKKVTLDSVVSSNDLYFSNKSEILINDNLKGSVNNLTTGNEIEYEGKLVQIKEDFIATTDSSGKLVYKNLKS</sequence>
<keyword evidence="3" id="KW-1185">Reference proteome</keyword>
<dbReference type="Proteomes" id="UP000824633">
    <property type="component" value="Chromosome"/>
</dbReference>
<reference evidence="3" key="1">
    <citation type="submission" date="2021-07" db="EMBL/GenBank/DDBJ databases">
        <title>Complete genome sequencing of a Clostridium isolate.</title>
        <authorList>
            <person name="Ueki A."/>
            <person name="Tonouchi A."/>
        </authorList>
    </citation>
    <scope>NUCLEOTIDE SEQUENCE [LARGE SCALE GENOMIC DNA]</scope>
    <source>
        <strain evidence="3">C5S11</strain>
    </source>
</reference>
<evidence type="ECO:0000256" key="1">
    <source>
        <dbReference type="SAM" id="Phobius"/>
    </source>
</evidence>
<protein>
    <recommendedName>
        <fullName evidence="4">Dipeptidyl-peptidase IV</fullName>
    </recommendedName>
</protein>
<name>A0ABN6J1X0_9CLOT</name>
<keyword evidence="1" id="KW-1133">Transmembrane helix</keyword>
<organism evidence="2 3">
    <name type="scientific">Clostridium gelidum</name>
    <dbReference type="NCBI Taxonomy" id="704125"/>
    <lineage>
        <taxon>Bacteria</taxon>
        <taxon>Bacillati</taxon>
        <taxon>Bacillota</taxon>
        <taxon>Clostridia</taxon>
        <taxon>Eubacteriales</taxon>
        <taxon>Clostridiaceae</taxon>
        <taxon>Clostridium</taxon>
    </lineage>
</organism>
<evidence type="ECO:0000313" key="3">
    <source>
        <dbReference type="Proteomes" id="UP000824633"/>
    </source>
</evidence>
<keyword evidence="1" id="KW-0812">Transmembrane</keyword>
<evidence type="ECO:0008006" key="4">
    <source>
        <dbReference type="Google" id="ProtNLM"/>
    </source>
</evidence>
<proteinExistence type="predicted"/>
<keyword evidence="1" id="KW-0472">Membrane</keyword>
<dbReference type="EMBL" id="AP024849">
    <property type="protein sequence ID" value="BCZ48334.1"/>
    <property type="molecule type" value="Genomic_DNA"/>
</dbReference>
<dbReference type="SUPFAM" id="SSF82171">
    <property type="entry name" value="DPP6 N-terminal domain-like"/>
    <property type="match status" value="1"/>
</dbReference>
<feature type="transmembrane region" description="Helical" evidence="1">
    <location>
        <begin position="7"/>
        <end position="25"/>
    </location>
</feature>